<evidence type="ECO:0000313" key="2">
    <source>
        <dbReference type="EMBL" id="KAF2645511.1"/>
    </source>
</evidence>
<dbReference type="EMBL" id="MU006777">
    <property type="protein sequence ID" value="KAF2645511.1"/>
    <property type="molecule type" value="Genomic_DNA"/>
</dbReference>
<feature type="region of interest" description="Disordered" evidence="1">
    <location>
        <begin position="105"/>
        <end position="174"/>
    </location>
</feature>
<dbReference type="AlphaFoldDB" id="A0A6A6SF49"/>
<keyword evidence="3" id="KW-1185">Reference proteome</keyword>
<accession>A0A6A6SF49</accession>
<feature type="compositionally biased region" description="Basic and acidic residues" evidence="1">
    <location>
        <begin position="136"/>
        <end position="174"/>
    </location>
</feature>
<reference evidence="2" key="1">
    <citation type="journal article" date="2020" name="Stud. Mycol.">
        <title>101 Dothideomycetes genomes: a test case for predicting lifestyles and emergence of pathogens.</title>
        <authorList>
            <person name="Haridas S."/>
            <person name="Albert R."/>
            <person name="Binder M."/>
            <person name="Bloem J."/>
            <person name="Labutti K."/>
            <person name="Salamov A."/>
            <person name="Andreopoulos B."/>
            <person name="Baker S."/>
            <person name="Barry K."/>
            <person name="Bills G."/>
            <person name="Bluhm B."/>
            <person name="Cannon C."/>
            <person name="Castanera R."/>
            <person name="Culley D."/>
            <person name="Daum C."/>
            <person name="Ezra D."/>
            <person name="Gonzalez J."/>
            <person name="Henrissat B."/>
            <person name="Kuo A."/>
            <person name="Liang C."/>
            <person name="Lipzen A."/>
            <person name="Lutzoni F."/>
            <person name="Magnuson J."/>
            <person name="Mondo S."/>
            <person name="Nolan M."/>
            <person name="Ohm R."/>
            <person name="Pangilinan J."/>
            <person name="Park H.-J."/>
            <person name="Ramirez L."/>
            <person name="Alfaro M."/>
            <person name="Sun H."/>
            <person name="Tritt A."/>
            <person name="Yoshinaga Y."/>
            <person name="Zwiers L.-H."/>
            <person name="Turgeon B."/>
            <person name="Goodwin S."/>
            <person name="Spatafora J."/>
            <person name="Crous P."/>
            <person name="Grigoriev I."/>
        </authorList>
    </citation>
    <scope>NUCLEOTIDE SEQUENCE</scope>
    <source>
        <strain evidence="2">CBS 473.64</strain>
    </source>
</reference>
<dbReference type="Proteomes" id="UP000799753">
    <property type="component" value="Unassembled WGS sequence"/>
</dbReference>
<feature type="region of interest" description="Disordered" evidence="1">
    <location>
        <begin position="288"/>
        <end position="307"/>
    </location>
</feature>
<evidence type="ECO:0000313" key="3">
    <source>
        <dbReference type="Proteomes" id="UP000799753"/>
    </source>
</evidence>
<sequence>MPYIFYPPPKDISSPPHPSSPMSLMTAMLLTRNADSPIYAIPYPDPVDEIIVCDLRSSGWRIVEHELDDPEWRHMIEKYKLEAVEERGLDRIPGLLQVCKDENTERNMGTGENCGAEGRGVEEKKATKLIKHRRDSRSDGKENAKKENAKKENAKKENAKKENAKKEKEERERAGLSVIPWMRQKILCGKKEARSRFRGRLSTIEEDAEPWDPVGVRVTREIILIKELNIGLAALMDVNIKKNIWPVDEPPVKGEVGQERQWCSEADWTYKVTCAGVSERVLARIGPVRSEQPRDTGRTTGGPGFSQGKILPGCTLEEIEGIRLELLRD</sequence>
<gene>
    <name evidence="2" type="ORF">P280DRAFT_121611</name>
</gene>
<evidence type="ECO:0000256" key="1">
    <source>
        <dbReference type="SAM" id="MobiDB-lite"/>
    </source>
</evidence>
<organism evidence="2 3">
    <name type="scientific">Massarina eburnea CBS 473.64</name>
    <dbReference type="NCBI Taxonomy" id="1395130"/>
    <lineage>
        <taxon>Eukaryota</taxon>
        <taxon>Fungi</taxon>
        <taxon>Dikarya</taxon>
        <taxon>Ascomycota</taxon>
        <taxon>Pezizomycotina</taxon>
        <taxon>Dothideomycetes</taxon>
        <taxon>Pleosporomycetidae</taxon>
        <taxon>Pleosporales</taxon>
        <taxon>Massarineae</taxon>
        <taxon>Massarinaceae</taxon>
        <taxon>Massarina</taxon>
    </lineage>
</organism>
<name>A0A6A6SF49_9PLEO</name>
<feature type="region of interest" description="Disordered" evidence="1">
    <location>
        <begin position="1"/>
        <end position="20"/>
    </location>
</feature>
<feature type="compositionally biased region" description="Pro residues" evidence="1">
    <location>
        <begin position="1"/>
        <end position="19"/>
    </location>
</feature>
<protein>
    <submittedName>
        <fullName evidence="2">Uncharacterized protein</fullName>
    </submittedName>
</protein>
<dbReference type="OrthoDB" id="3765547at2759"/>
<proteinExistence type="predicted"/>